<evidence type="ECO:0008006" key="4">
    <source>
        <dbReference type="Google" id="ProtNLM"/>
    </source>
</evidence>
<proteinExistence type="predicted"/>
<keyword evidence="3" id="KW-1185">Reference proteome</keyword>
<reference evidence="2 3" key="1">
    <citation type="submission" date="2020-11" db="EMBL/GenBank/DDBJ databases">
        <authorList>
            <person name="Kim M.K."/>
        </authorList>
    </citation>
    <scope>NUCLEOTIDE SEQUENCE [LARGE SCALE GENOMIC DNA]</scope>
    <source>
        <strain evidence="2 3">BT683</strain>
    </source>
</reference>
<protein>
    <recommendedName>
        <fullName evidence="4">DUF3863 domain-containing protein</fullName>
    </recommendedName>
</protein>
<evidence type="ECO:0000256" key="1">
    <source>
        <dbReference type="SAM" id="SignalP"/>
    </source>
</evidence>
<dbReference type="Proteomes" id="UP000597617">
    <property type="component" value="Unassembled WGS sequence"/>
</dbReference>
<keyword evidence="1" id="KW-0732">Signal</keyword>
<accession>A0ABS0IDA4</accession>
<dbReference type="RefSeq" id="WP_196280236.1">
    <property type="nucleotide sequence ID" value="NZ_JADQDQ010000001.1"/>
</dbReference>
<organism evidence="2 3">
    <name type="scientific">Hymenobacter jeongseonensis</name>
    <dbReference type="NCBI Taxonomy" id="2791027"/>
    <lineage>
        <taxon>Bacteria</taxon>
        <taxon>Pseudomonadati</taxon>
        <taxon>Bacteroidota</taxon>
        <taxon>Cytophagia</taxon>
        <taxon>Cytophagales</taxon>
        <taxon>Hymenobacteraceae</taxon>
        <taxon>Hymenobacter</taxon>
    </lineage>
</organism>
<feature type="signal peptide" evidence="1">
    <location>
        <begin position="1"/>
        <end position="32"/>
    </location>
</feature>
<evidence type="ECO:0000313" key="2">
    <source>
        <dbReference type="EMBL" id="MBF9235835.1"/>
    </source>
</evidence>
<dbReference type="EMBL" id="JADQDQ010000001">
    <property type="protein sequence ID" value="MBF9235835.1"/>
    <property type="molecule type" value="Genomic_DNA"/>
</dbReference>
<gene>
    <name evidence="2" type="ORF">I2I05_00355</name>
</gene>
<sequence>MPCLLHFYSRPLWHYWALLLGLSRGLSVPAAAQPVAGTGPPRVVLSDSLVRHFLSRSITVQGIHGLPPAERQAFAAWAGSAGARFAGRVGGFWYTPENAVQERAAFDTLRRIVAELHRVQPGMVVQGAIFEIVYAQVNNLRVPNAARAEFGEDTVAVPTRNFRLADMVYPGYFNVKEIDGYRWDSRPPGEAPGIPDMSRTETQLWFYCCARRQLDAGCEAIHFGQVMLMDKRDAGHHGWWSMLQRVRAYARTRNRGFVLCDAHTHSEYYDPDPQRPLPDSARQLLFDFHSYPLRATENDTVRAGTHGARLEIATSDARNAAIFGRSGGGVAPGGWAVRRLPALVELDNWGRCTRPGQPGQWPCIWGYDEISWFATQPSDYRDEWLVYATARVQQLDPNVYLQMPGIRGVEAPPRPVGLYRADIAGQGDIIRAIWAGETAQRGQRLLLYGPSPP</sequence>
<name>A0ABS0IDA4_9BACT</name>
<evidence type="ECO:0000313" key="3">
    <source>
        <dbReference type="Proteomes" id="UP000597617"/>
    </source>
</evidence>
<feature type="chain" id="PRO_5045204351" description="DUF3863 domain-containing protein" evidence="1">
    <location>
        <begin position="33"/>
        <end position="453"/>
    </location>
</feature>
<comment type="caution">
    <text evidence="2">The sequence shown here is derived from an EMBL/GenBank/DDBJ whole genome shotgun (WGS) entry which is preliminary data.</text>
</comment>